<dbReference type="PANTHER" id="PTHR38436:SF1">
    <property type="entry name" value="ESTER CYCLASE"/>
    <property type="match status" value="1"/>
</dbReference>
<organism evidence="1 2">
    <name type="scientific">Chryseobacterium viscerum</name>
    <dbReference type="NCBI Taxonomy" id="1037377"/>
    <lineage>
        <taxon>Bacteria</taxon>
        <taxon>Pseudomonadati</taxon>
        <taxon>Bacteroidota</taxon>
        <taxon>Flavobacteriia</taxon>
        <taxon>Flavobacteriales</taxon>
        <taxon>Weeksellaceae</taxon>
        <taxon>Chryseobacterium group</taxon>
        <taxon>Chryseobacterium</taxon>
    </lineage>
</organism>
<evidence type="ECO:0000313" key="2">
    <source>
        <dbReference type="Proteomes" id="UP000236413"/>
    </source>
</evidence>
<dbReference type="PANTHER" id="PTHR38436">
    <property type="entry name" value="POLYKETIDE CYCLASE SNOAL-LIKE DOMAIN"/>
    <property type="match status" value="1"/>
</dbReference>
<evidence type="ECO:0000313" key="1">
    <source>
        <dbReference type="EMBL" id="PWN61521.1"/>
    </source>
</evidence>
<dbReference type="InterPro" id="IPR009959">
    <property type="entry name" value="Cyclase_SnoaL-like"/>
</dbReference>
<gene>
    <name evidence="1" type="ORF">C1634_009510</name>
</gene>
<dbReference type="GO" id="GO:0030638">
    <property type="term" value="P:polyketide metabolic process"/>
    <property type="evidence" value="ECO:0007669"/>
    <property type="project" value="InterPro"/>
</dbReference>
<dbReference type="Gene3D" id="3.10.450.50">
    <property type="match status" value="1"/>
</dbReference>
<proteinExistence type="predicted"/>
<comment type="caution">
    <text evidence="1">The sequence shown here is derived from an EMBL/GenBank/DDBJ whole genome shotgun (WGS) entry which is preliminary data.</text>
</comment>
<reference evidence="1 2" key="1">
    <citation type="submission" date="2018-04" db="EMBL/GenBank/DDBJ databases">
        <title>Chryseobacterium oncorhynchi 701B-08T from rainbow trout, and Chryseobacterium viscerum 687B-08T from diseased fish.</title>
        <authorList>
            <person name="Jeong J.-J."/>
            <person name="Lee Y.J."/>
            <person name="Pathiraja D."/>
            <person name="Park B."/>
            <person name="Choi I.-G."/>
            <person name="Kim K.D."/>
        </authorList>
    </citation>
    <scope>NUCLEOTIDE SEQUENCE [LARGE SCALE GENOMIC DNA]</scope>
    <source>
        <strain evidence="1 2">687B-08</strain>
    </source>
</reference>
<name>A0A316WJC9_9FLAO</name>
<dbReference type="Pfam" id="PF07366">
    <property type="entry name" value="SnoaL"/>
    <property type="match status" value="1"/>
</dbReference>
<sequence length="138" mass="15899">MSSLEKNKETVRRFNKEVIEQCNLESFRQLMDDDFINRTAPPDNNDGNGMWNTFFNILKPAFPDLTVEIYDQIAEEDKVTTRKAIIGTHTGVLMGIEPTGKQIKIDVIDIVRLKNGKYMEHWGINTLPTILSELRKTE</sequence>
<protein>
    <submittedName>
        <fullName evidence="1">Ester cyclase</fullName>
    </submittedName>
</protein>
<dbReference type="RefSeq" id="WP_103232542.1">
    <property type="nucleotide sequence ID" value="NZ_PPEG02000004.1"/>
</dbReference>
<dbReference type="AlphaFoldDB" id="A0A316WJC9"/>
<dbReference type="Proteomes" id="UP000236413">
    <property type="component" value="Unassembled WGS sequence"/>
</dbReference>
<dbReference type="SUPFAM" id="SSF54427">
    <property type="entry name" value="NTF2-like"/>
    <property type="match status" value="1"/>
</dbReference>
<accession>A0A316WJC9</accession>
<dbReference type="EMBL" id="PPEG02000004">
    <property type="protein sequence ID" value="PWN61521.1"/>
    <property type="molecule type" value="Genomic_DNA"/>
</dbReference>
<dbReference type="InterPro" id="IPR032710">
    <property type="entry name" value="NTF2-like_dom_sf"/>
</dbReference>